<comment type="caution">
    <text evidence="2">The sequence shown here is derived from an EMBL/GenBank/DDBJ whole genome shotgun (WGS) entry which is preliminary data.</text>
</comment>
<dbReference type="PROSITE" id="PS51257">
    <property type="entry name" value="PROKAR_LIPOPROTEIN"/>
    <property type="match status" value="1"/>
</dbReference>
<reference evidence="2" key="1">
    <citation type="submission" date="2021-03" db="EMBL/GenBank/DDBJ databases">
        <title>Identification and antibiotic profiling of Wohlfahrtiimonas chitiniclastica, an underestimated human pathogen.</title>
        <authorList>
            <person name="Kopf A."/>
            <person name="Bunk B."/>
            <person name="Coldewey S."/>
            <person name="Gunzer F."/>
            <person name="Riedel T."/>
            <person name="Schroettner P."/>
        </authorList>
    </citation>
    <scope>NUCLEOTIDE SEQUENCE</scope>
    <source>
        <strain evidence="2">DSM 100917</strain>
    </source>
</reference>
<feature type="signal peptide" evidence="1">
    <location>
        <begin position="1"/>
        <end position="24"/>
    </location>
</feature>
<feature type="chain" id="PRO_5044196951" evidence="1">
    <location>
        <begin position="25"/>
        <end position="158"/>
    </location>
</feature>
<dbReference type="PANTHER" id="PTHR37530">
    <property type="entry name" value="OUTER MEMBRANE PROTEIN SLP"/>
    <property type="match status" value="1"/>
</dbReference>
<dbReference type="Pfam" id="PF03843">
    <property type="entry name" value="Slp"/>
    <property type="match status" value="1"/>
</dbReference>
<dbReference type="EMBL" id="JAGIBU010000004">
    <property type="protein sequence ID" value="MBS7824768.1"/>
    <property type="molecule type" value="Genomic_DNA"/>
</dbReference>
<evidence type="ECO:0000313" key="3">
    <source>
        <dbReference type="Proteomes" id="UP000680020"/>
    </source>
</evidence>
<protein>
    <submittedName>
        <fullName evidence="2">Slp family lipoprotein</fullName>
    </submittedName>
</protein>
<evidence type="ECO:0000313" key="2">
    <source>
        <dbReference type="EMBL" id="MBS7824768.1"/>
    </source>
</evidence>
<evidence type="ECO:0000256" key="1">
    <source>
        <dbReference type="SAM" id="SignalP"/>
    </source>
</evidence>
<dbReference type="AlphaFoldDB" id="A0AB35C093"/>
<gene>
    <name evidence="2" type="ORF">J7561_06060</name>
</gene>
<sequence length="158" mass="17311">MKKIFQILPLTFVLAACSSTFGSAAKDALTYEAAVSQPAKAILGKKMIVGGPVIAYQYSPSQTQIEIASAPLNEESAPAKIANNKDRAIVIVNGYIPPEELDNVRFSAIGRITDVAQIERYGKSTVIMITADDYRIWRTSQPMFGPSSKPRYGYKYDL</sequence>
<organism evidence="2 3">
    <name type="scientific">Wohlfahrtiimonas chitiniclastica</name>
    <dbReference type="NCBI Taxonomy" id="400946"/>
    <lineage>
        <taxon>Bacteria</taxon>
        <taxon>Pseudomonadati</taxon>
        <taxon>Pseudomonadota</taxon>
        <taxon>Gammaproteobacteria</taxon>
        <taxon>Cardiobacteriales</taxon>
        <taxon>Ignatzschineriaceae</taxon>
        <taxon>Wohlfahrtiimonas</taxon>
    </lineage>
</organism>
<name>A0AB35C093_9GAMM</name>
<keyword evidence="2" id="KW-0449">Lipoprotein</keyword>
<dbReference type="InterPro" id="IPR004658">
    <property type="entry name" value="OMP_Slp"/>
</dbReference>
<accession>A0AB35C093</accession>
<dbReference type="GO" id="GO:0019867">
    <property type="term" value="C:outer membrane"/>
    <property type="evidence" value="ECO:0007669"/>
    <property type="project" value="InterPro"/>
</dbReference>
<dbReference type="RefSeq" id="WP_094488946.1">
    <property type="nucleotide sequence ID" value="NZ_JAGIBT010000005.1"/>
</dbReference>
<dbReference type="Proteomes" id="UP000680020">
    <property type="component" value="Unassembled WGS sequence"/>
</dbReference>
<dbReference type="PANTHER" id="PTHR37530:SF1">
    <property type="entry name" value="OUTER MEMBRANE PROTEIN SLP"/>
    <property type="match status" value="1"/>
</dbReference>
<keyword evidence="1" id="KW-0732">Signal</keyword>
<proteinExistence type="predicted"/>